<dbReference type="Pfam" id="PF00491">
    <property type="entry name" value="Arginase"/>
    <property type="match status" value="1"/>
</dbReference>
<gene>
    <name evidence="5" type="ORF">J1C55_10385</name>
</gene>
<dbReference type="SUPFAM" id="SSF52768">
    <property type="entry name" value="Arginase/deacetylase"/>
    <property type="match status" value="1"/>
</dbReference>
<keyword evidence="6" id="KW-1185">Reference proteome</keyword>
<dbReference type="PRINTS" id="PR00116">
    <property type="entry name" value="ARGINASE"/>
</dbReference>
<dbReference type="PANTHER" id="PTHR43782:SF3">
    <property type="entry name" value="ARGINASE"/>
    <property type="match status" value="1"/>
</dbReference>
<evidence type="ECO:0000256" key="1">
    <source>
        <dbReference type="ARBA" id="ARBA00022723"/>
    </source>
</evidence>
<comment type="caution">
    <text evidence="5">The sequence shown here is derived from an EMBL/GenBank/DDBJ whole genome shotgun (WGS) entry which is preliminary data.</text>
</comment>
<name>A0ABS8EP71_9FLAO</name>
<dbReference type="Proteomes" id="UP000778797">
    <property type="component" value="Unassembled WGS sequence"/>
</dbReference>
<organism evidence="5 6">
    <name type="scientific">Winogradskyella immobilis</name>
    <dbReference type="NCBI Taxonomy" id="2816852"/>
    <lineage>
        <taxon>Bacteria</taxon>
        <taxon>Pseudomonadati</taxon>
        <taxon>Bacteroidota</taxon>
        <taxon>Flavobacteriia</taxon>
        <taxon>Flavobacteriales</taxon>
        <taxon>Flavobacteriaceae</taxon>
        <taxon>Winogradskyella</taxon>
    </lineage>
</organism>
<dbReference type="InterPro" id="IPR006035">
    <property type="entry name" value="Ureohydrolase"/>
</dbReference>
<sequence>MNIFFPQWQGSGTGISIKDGAKTVFDYIKDDIVSIPLSEKPLELQQNINGHSTLLEQLNRFKDFLVKEQPKTLHTIGGDCGLEIVPVSYLAEKHENLGVIWFDAHADINLPEESQSHNFHGMPLRTLLGEGNDELKDLLFTQITPSQIHYIGLRSIDAAEQDRINKDHIYAPLTLDISHLIKTLKEKNITTLYVHFDVDCLDPNSYKSAYFNVNNGITTNEAEHYLRELKANFKVVGTSILESVAMDEDQLQPIKKIIDLLFNE</sequence>
<keyword evidence="2" id="KW-0378">Hydrolase</keyword>
<dbReference type="InterPro" id="IPR023696">
    <property type="entry name" value="Ureohydrolase_dom_sf"/>
</dbReference>
<dbReference type="EMBL" id="JAFMPT010000013">
    <property type="protein sequence ID" value="MCC1484999.1"/>
    <property type="molecule type" value="Genomic_DNA"/>
</dbReference>
<evidence type="ECO:0000256" key="2">
    <source>
        <dbReference type="ARBA" id="ARBA00022801"/>
    </source>
</evidence>
<protein>
    <submittedName>
        <fullName evidence="5">Arginase family protein</fullName>
    </submittedName>
</protein>
<reference evidence="6" key="1">
    <citation type="submission" date="2021-03" db="EMBL/GenBank/DDBJ databases">
        <title>Genome of Cognatishimia sp. F0-27.</title>
        <authorList>
            <person name="Ping X."/>
        </authorList>
    </citation>
    <scope>NUCLEOTIDE SEQUENCE [LARGE SCALE GENOMIC DNA]</scope>
    <source>
        <strain evidence="6">E313</strain>
    </source>
</reference>
<dbReference type="Gene3D" id="3.40.800.10">
    <property type="entry name" value="Ureohydrolase domain"/>
    <property type="match status" value="1"/>
</dbReference>
<dbReference type="CDD" id="cd09999">
    <property type="entry name" value="Arginase-like_1"/>
    <property type="match status" value="1"/>
</dbReference>
<comment type="similarity">
    <text evidence="4">Belongs to the arginase family.</text>
</comment>
<evidence type="ECO:0000256" key="3">
    <source>
        <dbReference type="ARBA" id="ARBA00023211"/>
    </source>
</evidence>
<keyword evidence="1" id="KW-0479">Metal-binding</keyword>
<reference evidence="6" key="2">
    <citation type="submission" date="2023-07" db="EMBL/GenBank/DDBJ databases">
        <title>Genome of Winogradskyella sp. E313.</title>
        <authorList>
            <person name="Zhou Y."/>
        </authorList>
    </citation>
    <scope>NUCLEOTIDE SEQUENCE [LARGE SCALE GENOMIC DNA]</scope>
    <source>
        <strain evidence="6">E313</strain>
    </source>
</reference>
<evidence type="ECO:0000313" key="6">
    <source>
        <dbReference type="Proteomes" id="UP000778797"/>
    </source>
</evidence>
<evidence type="ECO:0000256" key="4">
    <source>
        <dbReference type="PROSITE-ProRule" id="PRU00742"/>
    </source>
</evidence>
<evidence type="ECO:0000313" key="5">
    <source>
        <dbReference type="EMBL" id="MCC1484999.1"/>
    </source>
</evidence>
<dbReference type="PROSITE" id="PS51409">
    <property type="entry name" value="ARGINASE_2"/>
    <property type="match status" value="1"/>
</dbReference>
<accession>A0ABS8EP71</accession>
<keyword evidence="3" id="KW-0464">Manganese</keyword>
<dbReference type="RefSeq" id="WP_227477491.1">
    <property type="nucleotide sequence ID" value="NZ_JAFMPT010000013.1"/>
</dbReference>
<proteinExistence type="inferred from homology"/>
<dbReference type="PANTHER" id="PTHR43782">
    <property type="entry name" value="ARGINASE"/>
    <property type="match status" value="1"/>
</dbReference>